<dbReference type="OrthoDB" id="1162179at2"/>
<accession>A0A098S985</accession>
<gene>
    <name evidence="1" type="ORF">IX84_10285</name>
</gene>
<comment type="caution">
    <text evidence="1">The sequence shown here is derived from an EMBL/GenBank/DDBJ whole genome shotgun (WGS) entry which is preliminary data.</text>
</comment>
<organism evidence="1 2">
    <name type="scientific">Phaeodactylibacter xiamenensis</name>
    <dbReference type="NCBI Taxonomy" id="1524460"/>
    <lineage>
        <taxon>Bacteria</taxon>
        <taxon>Pseudomonadati</taxon>
        <taxon>Bacteroidota</taxon>
        <taxon>Saprospiria</taxon>
        <taxon>Saprospirales</taxon>
        <taxon>Haliscomenobacteraceae</taxon>
        <taxon>Phaeodactylibacter</taxon>
    </lineage>
</organism>
<evidence type="ECO:0000313" key="1">
    <source>
        <dbReference type="EMBL" id="KGE88198.1"/>
    </source>
</evidence>
<sequence>MDLSQVAAQVLRQAEYYLPHLTSRQYTEQPQLLQGSSVGQHTRHFIEFFECLIEQSQQPAGEIDYSKRRRSPEVETQPGKALQKIESVCTQLSLLEAPQPLRLQCNDLQHIAESSTIPTTLERELVYNIEHTIHHLAIIKIGLALVAPELILPEAFGTAPSTMAFRAMR</sequence>
<evidence type="ECO:0008006" key="3">
    <source>
        <dbReference type="Google" id="ProtNLM"/>
    </source>
</evidence>
<dbReference type="PANTHER" id="PTHR39473:SF1">
    <property type="entry name" value="DINB-LIKE DOMAIN-CONTAINING PROTEIN"/>
    <property type="match status" value="1"/>
</dbReference>
<dbReference type="RefSeq" id="WP_044219499.1">
    <property type="nucleotide sequence ID" value="NZ_JBKAGJ010000007.1"/>
</dbReference>
<evidence type="ECO:0000313" key="2">
    <source>
        <dbReference type="Proteomes" id="UP000029736"/>
    </source>
</evidence>
<dbReference type="Proteomes" id="UP000029736">
    <property type="component" value="Unassembled WGS sequence"/>
</dbReference>
<proteinExistence type="predicted"/>
<dbReference type="AlphaFoldDB" id="A0A098S985"/>
<keyword evidence="2" id="KW-1185">Reference proteome</keyword>
<reference evidence="1 2" key="1">
    <citation type="journal article" date="2014" name="Int. J. Syst. Evol. Microbiol.">
        <title>Phaeodactylibacter xiamenensis gen. nov., sp. nov., a member of the family Saprospiraceae isolated from the marine alga Phaeodactylum tricornutum.</title>
        <authorList>
            <person name="Chen Z.Jr."/>
            <person name="Lei X."/>
            <person name="Lai Q."/>
            <person name="Li Y."/>
            <person name="Zhang B."/>
            <person name="Zhang J."/>
            <person name="Zhang H."/>
            <person name="Yang L."/>
            <person name="Zheng W."/>
            <person name="Tian Y."/>
            <person name="Yu Z."/>
            <person name="Xu H.Jr."/>
            <person name="Zheng T."/>
        </authorList>
    </citation>
    <scope>NUCLEOTIDE SEQUENCE [LARGE SCALE GENOMIC DNA]</scope>
    <source>
        <strain evidence="1 2">KD52</strain>
    </source>
</reference>
<protein>
    <recommendedName>
        <fullName evidence="3">DinB-like domain-containing protein</fullName>
    </recommendedName>
</protein>
<dbReference type="PANTHER" id="PTHR39473">
    <property type="match status" value="1"/>
</dbReference>
<dbReference type="EMBL" id="JPOS01000020">
    <property type="protein sequence ID" value="KGE88198.1"/>
    <property type="molecule type" value="Genomic_DNA"/>
</dbReference>
<name>A0A098S985_9BACT</name>